<gene>
    <name evidence="1" type="ORF">GCM10023156_05440</name>
</gene>
<keyword evidence="2" id="KW-1185">Reference proteome</keyword>
<comment type="caution">
    <text evidence="1">The sequence shown here is derived from an EMBL/GenBank/DDBJ whole genome shotgun (WGS) entry which is preliminary data.</text>
</comment>
<proteinExistence type="predicted"/>
<evidence type="ECO:0000313" key="1">
    <source>
        <dbReference type="EMBL" id="GAA4445621.1"/>
    </source>
</evidence>
<accession>A0ABP8M8D1</accession>
<name>A0ABP8M8D1_9BACT</name>
<dbReference type="EMBL" id="BAABGA010000008">
    <property type="protein sequence ID" value="GAA4445621.1"/>
    <property type="molecule type" value="Genomic_DNA"/>
</dbReference>
<dbReference type="Proteomes" id="UP001500840">
    <property type="component" value="Unassembled WGS sequence"/>
</dbReference>
<reference evidence="2" key="1">
    <citation type="journal article" date="2019" name="Int. J. Syst. Evol. Microbiol.">
        <title>The Global Catalogue of Microorganisms (GCM) 10K type strain sequencing project: providing services to taxonomists for standard genome sequencing and annotation.</title>
        <authorList>
            <consortium name="The Broad Institute Genomics Platform"/>
            <consortium name="The Broad Institute Genome Sequencing Center for Infectious Disease"/>
            <person name="Wu L."/>
            <person name="Ma J."/>
        </authorList>
    </citation>
    <scope>NUCLEOTIDE SEQUENCE [LARGE SCALE GENOMIC DNA]</scope>
    <source>
        <strain evidence="2">JCM 17759</strain>
    </source>
</reference>
<dbReference type="RefSeq" id="WP_345319161.1">
    <property type="nucleotide sequence ID" value="NZ_BAABGA010000008.1"/>
</dbReference>
<sequence length="192" mass="21950">MTDRKRNRVDIYHHLRDDVVVMLPYVDYRNGIVGFGDGAIVPRDDSTSIGEAILRMLDFCATADTTPLQAKRDVAIERLHQGIELSHEEHFPSSGTRDNWGRIYERYPALLHNYRVLTRYFTTAEIDDANGSNSLTLRQLQVIRRGRERGIYKAEAVVEVPRAAGPAVLGGHVSERLDCWRPKRSFFNRLIA</sequence>
<evidence type="ECO:0000313" key="2">
    <source>
        <dbReference type="Proteomes" id="UP001500840"/>
    </source>
</evidence>
<organism evidence="1 2">
    <name type="scientific">Novipirellula rosea</name>
    <dbReference type="NCBI Taxonomy" id="1031540"/>
    <lineage>
        <taxon>Bacteria</taxon>
        <taxon>Pseudomonadati</taxon>
        <taxon>Planctomycetota</taxon>
        <taxon>Planctomycetia</taxon>
        <taxon>Pirellulales</taxon>
        <taxon>Pirellulaceae</taxon>
        <taxon>Novipirellula</taxon>
    </lineage>
</organism>
<protein>
    <submittedName>
        <fullName evidence="1">Uncharacterized protein</fullName>
    </submittedName>
</protein>